<protein>
    <submittedName>
        <fullName evidence="6">Dipeptidyl peptidase 7</fullName>
    </submittedName>
</protein>
<dbReference type="GO" id="GO:0008239">
    <property type="term" value="F:dipeptidyl-peptidase activity"/>
    <property type="evidence" value="ECO:0007669"/>
    <property type="project" value="TreeGrafter"/>
</dbReference>
<dbReference type="GO" id="GO:0031982">
    <property type="term" value="C:vesicle"/>
    <property type="evidence" value="ECO:0007669"/>
    <property type="project" value="TreeGrafter"/>
</dbReference>
<dbReference type="PANTHER" id="PTHR11010:SF107">
    <property type="entry name" value="DIPEPTIDYL PEPTIDASE 2"/>
    <property type="match status" value="1"/>
</dbReference>
<keyword evidence="7" id="KW-1185">Reference proteome</keyword>
<dbReference type="Gene3D" id="3.40.50.1820">
    <property type="entry name" value="alpha/beta hydrolase"/>
    <property type="match status" value="2"/>
</dbReference>
<dbReference type="Pfam" id="PF05577">
    <property type="entry name" value="Peptidase_S28"/>
    <property type="match status" value="1"/>
</dbReference>
<organism evidence="6 7">
    <name type="scientific">Rousettus aegyptiacus</name>
    <name type="common">Egyptian fruit bat</name>
    <name type="synonym">Pteropus aegyptiacus</name>
    <dbReference type="NCBI Taxonomy" id="9407"/>
    <lineage>
        <taxon>Eukaryota</taxon>
        <taxon>Metazoa</taxon>
        <taxon>Chordata</taxon>
        <taxon>Craniata</taxon>
        <taxon>Vertebrata</taxon>
        <taxon>Euteleostomi</taxon>
        <taxon>Mammalia</taxon>
        <taxon>Eutheria</taxon>
        <taxon>Laurasiatheria</taxon>
        <taxon>Chiroptera</taxon>
        <taxon>Yinpterochiroptera</taxon>
        <taxon>Pteropodoidea</taxon>
        <taxon>Pteropodidae</taxon>
        <taxon>Rousettinae</taxon>
        <taxon>Rousettus</taxon>
    </lineage>
</organism>
<evidence type="ECO:0000313" key="6">
    <source>
        <dbReference type="EMBL" id="KAF6484104.1"/>
    </source>
</evidence>
<dbReference type="InterPro" id="IPR008758">
    <property type="entry name" value="Peptidase_S28"/>
</dbReference>
<accession>A0A7J8IHN6</accession>
<proteinExistence type="inferred from homology"/>
<keyword evidence="4" id="KW-0378">Hydrolase</keyword>
<reference evidence="6 7" key="1">
    <citation type="journal article" date="2020" name="Nature">
        <title>Six reference-quality genomes reveal evolution of bat adaptations.</title>
        <authorList>
            <person name="Jebb D."/>
            <person name="Huang Z."/>
            <person name="Pippel M."/>
            <person name="Hughes G.M."/>
            <person name="Lavrichenko K."/>
            <person name="Devanna P."/>
            <person name="Winkler S."/>
            <person name="Jermiin L.S."/>
            <person name="Skirmuntt E.C."/>
            <person name="Katzourakis A."/>
            <person name="Burkitt-Gray L."/>
            <person name="Ray D.A."/>
            <person name="Sullivan K.A.M."/>
            <person name="Roscito J.G."/>
            <person name="Kirilenko B.M."/>
            <person name="Davalos L.M."/>
            <person name="Corthals A.P."/>
            <person name="Power M.L."/>
            <person name="Jones G."/>
            <person name="Ransome R.D."/>
            <person name="Dechmann D.K.N."/>
            <person name="Locatelli A.G."/>
            <person name="Puechmaille S.J."/>
            <person name="Fedrigo O."/>
            <person name="Jarvis E.D."/>
            <person name="Hiller M."/>
            <person name="Vernes S.C."/>
            <person name="Myers E.W."/>
            <person name="Teeling E.C."/>
        </authorList>
    </citation>
    <scope>NUCLEOTIDE SEQUENCE [LARGE SCALE GENOMIC DNA]</scope>
    <source>
        <strain evidence="6">MRouAeg1</strain>
        <tissue evidence="6">Muscle</tissue>
    </source>
</reference>
<keyword evidence="5" id="KW-0325">Glycoprotein</keyword>
<gene>
    <name evidence="6" type="ORF">HJG63_004097</name>
</gene>
<evidence type="ECO:0000256" key="2">
    <source>
        <dbReference type="ARBA" id="ARBA00022670"/>
    </source>
</evidence>
<evidence type="ECO:0000256" key="1">
    <source>
        <dbReference type="ARBA" id="ARBA00011079"/>
    </source>
</evidence>
<dbReference type="InterPro" id="IPR042269">
    <property type="entry name" value="Ser_carbopepase_S28_SKS"/>
</dbReference>
<name>A0A7J8IHN6_ROUAE</name>
<dbReference type="Proteomes" id="UP000593571">
    <property type="component" value="Unassembled WGS sequence"/>
</dbReference>
<dbReference type="AlphaFoldDB" id="A0A7J8IHN6"/>
<dbReference type="InterPro" id="IPR029058">
    <property type="entry name" value="AB_hydrolase_fold"/>
</dbReference>
<evidence type="ECO:0000313" key="7">
    <source>
        <dbReference type="Proteomes" id="UP000593571"/>
    </source>
</evidence>
<evidence type="ECO:0000256" key="4">
    <source>
        <dbReference type="ARBA" id="ARBA00022801"/>
    </source>
</evidence>
<dbReference type="PANTHER" id="PTHR11010">
    <property type="entry name" value="PROTEASE S28 PRO-X CARBOXYPEPTIDASE-RELATED"/>
    <property type="match status" value="1"/>
</dbReference>
<evidence type="ECO:0000256" key="5">
    <source>
        <dbReference type="ARBA" id="ARBA00023180"/>
    </source>
</evidence>
<dbReference type="GO" id="GO:0070008">
    <property type="term" value="F:serine-type exopeptidase activity"/>
    <property type="evidence" value="ECO:0007669"/>
    <property type="project" value="InterPro"/>
</dbReference>
<keyword evidence="3" id="KW-0732">Signal</keyword>
<dbReference type="EMBL" id="JACASE010000003">
    <property type="protein sequence ID" value="KAF6484104.1"/>
    <property type="molecule type" value="Genomic_DNA"/>
</dbReference>
<dbReference type="SUPFAM" id="SSF53474">
    <property type="entry name" value="alpha/beta-Hydrolases"/>
    <property type="match status" value="1"/>
</dbReference>
<comment type="similarity">
    <text evidence="1">Belongs to the peptidase S28 family.</text>
</comment>
<dbReference type="GO" id="GO:0006508">
    <property type="term" value="P:proteolysis"/>
    <property type="evidence" value="ECO:0007669"/>
    <property type="project" value="UniProtKB-KW"/>
</dbReference>
<sequence>MQQEALVVFAEHRYYGKSLPFGERSTQRGHTELLTVEQALADFARLLWSLRQDLKAQDVPVIAFGGSYGGMLSAYMRMKYPHLVAGALAASAPVVAAAGLSDSCQFFRDLSAIFENQSPECARGVRDAFRQIKDLFLQGAYEEVSREFGTCQLVTDWKSLAQLFGFARNAFVMLAMLNYPYPTIHGGAHHLDLRASHPEDPMSVREARKLEATVIHDWVTAARHKQQLQERKRGLGS</sequence>
<comment type="caution">
    <text evidence="6">The sequence shown here is derived from an EMBL/GenBank/DDBJ whole genome shotgun (WGS) entry which is preliminary data.</text>
</comment>
<dbReference type="Gene3D" id="1.20.120.980">
    <property type="entry name" value="Serine carboxypeptidase S28, SKS domain"/>
    <property type="match status" value="1"/>
</dbReference>
<keyword evidence="2" id="KW-0645">Protease</keyword>
<evidence type="ECO:0000256" key="3">
    <source>
        <dbReference type="ARBA" id="ARBA00022729"/>
    </source>
</evidence>